<dbReference type="AlphaFoldDB" id="A0A0T9QZ97"/>
<dbReference type="RefSeq" id="WP_049614652.1">
    <property type="nucleotide sequence ID" value="NZ_CAWMMU010000050.1"/>
</dbReference>
<dbReference type="STRING" id="1288385.ERS137968_04586"/>
<dbReference type="InterPro" id="IPR009752">
    <property type="entry name" value="Phage_Mu_GpJ"/>
</dbReference>
<evidence type="ECO:0000313" key="3">
    <source>
        <dbReference type="Proteomes" id="UP000044625"/>
    </source>
</evidence>
<evidence type="ECO:0000313" key="2">
    <source>
        <dbReference type="EMBL" id="CRY69434.1"/>
    </source>
</evidence>
<name>A0A0T9QZ97_9GAMM</name>
<keyword evidence="3" id="KW-1185">Reference proteome</keyword>
<evidence type="ECO:0000313" key="4">
    <source>
        <dbReference type="Proteomes" id="UP000045840"/>
    </source>
</evidence>
<dbReference type="OrthoDB" id="9812088at2"/>
<gene>
    <name evidence="1" type="ORF">ERS008529_03775</name>
    <name evidence="2" type="ORF">ERS137968_04586</name>
</gene>
<dbReference type="EMBL" id="CQAZ01000043">
    <property type="protein sequence ID" value="CNI35484.1"/>
    <property type="molecule type" value="Genomic_DNA"/>
</dbReference>
<reference evidence="4" key="2">
    <citation type="submission" date="2015-03" db="EMBL/GenBank/DDBJ databases">
        <authorList>
            <consortium name="Pathogen Informatics"/>
        </authorList>
    </citation>
    <scope>NUCLEOTIDE SEQUENCE [LARGE SCALE GENOMIC DNA]</scope>
    <source>
        <strain evidence="4">A125KOH2</strain>
    </source>
</reference>
<sequence length="142" mass="15654">MYATRQNMVDAFGEKECIALTDRNFSGQIDDHVMDVKLTQASAEIDSYLAGRYPTPWPDTPGILVGRCCDIARYLLCGAGTQSTDEIRERYEDARRYFEKVAAGTVTLGKLPNGEVVESSPRIRFSSAGRNFGRDSTNGGAF</sequence>
<proteinExistence type="predicted"/>
<reference evidence="2 3" key="3">
    <citation type="submission" date="2015-03" db="EMBL/GenBank/DDBJ databases">
        <authorList>
            <consortium name="Pathogen Informatics"/>
            <person name="Murphy D."/>
        </authorList>
    </citation>
    <scope>NUCLEOTIDE SEQUENCE [LARGE SCALE GENOMIC DNA]</scope>
    <source>
        <strain evidence="3">type strain: CIP110230</strain>
        <strain evidence="2">Type strain: CIP110230</strain>
    </source>
</reference>
<dbReference type="Pfam" id="PF07030">
    <property type="entry name" value="Phage_Mu_Gp36"/>
    <property type="match status" value="1"/>
</dbReference>
<protein>
    <submittedName>
        <fullName evidence="1">Mu-like prophage protein gp36</fullName>
    </submittedName>
</protein>
<organism evidence="1 4">
    <name type="scientific">Yersinia pekkanenii</name>
    <dbReference type="NCBI Taxonomy" id="1288385"/>
    <lineage>
        <taxon>Bacteria</taxon>
        <taxon>Pseudomonadati</taxon>
        <taxon>Pseudomonadota</taxon>
        <taxon>Gammaproteobacteria</taxon>
        <taxon>Enterobacterales</taxon>
        <taxon>Yersiniaceae</taxon>
        <taxon>Yersinia</taxon>
    </lineage>
</organism>
<accession>A0A0T9QZ97</accession>
<dbReference type="Proteomes" id="UP000045840">
    <property type="component" value="Unassembled WGS sequence"/>
</dbReference>
<dbReference type="EMBL" id="CWJL01000050">
    <property type="protein sequence ID" value="CRY69434.1"/>
    <property type="molecule type" value="Genomic_DNA"/>
</dbReference>
<dbReference type="Proteomes" id="UP000044625">
    <property type="component" value="Unassembled WGS sequence"/>
</dbReference>
<reference evidence="1" key="1">
    <citation type="submission" date="2015-03" db="EMBL/GenBank/DDBJ databases">
        <authorList>
            <person name="Murphy D."/>
        </authorList>
    </citation>
    <scope>NUCLEOTIDE SEQUENCE [LARGE SCALE GENOMIC DNA]</scope>
    <source>
        <strain evidence="1">A125KOH2</strain>
    </source>
</reference>
<evidence type="ECO:0000313" key="1">
    <source>
        <dbReference type="EMBL" id="CNI35484.1"/>
    </source>
</evidence>